<dbReference type="Gene3D" id="3.40.1190.20">
    <property type="match status" value="1"/>
</dbReference>
<comment type="catalytic activity">
    <reaction evidence="2">
        <text>4-amino-2-methyl-5-(phosphooxymethyl)pyrimidine + ATP = 4-amino-2-methyl-5-(diphosphooxymethyl)pyrimidine + ADP</text>
        <dbReference type="Rhea" id="RHEA:19893"/>
        <dbReference type="ChEBI" id="CHEBI:30616"/>
        <dbReference type="ChEBI" id="CHEBI:57841"/>
        <dbReference type="ChEBI" id="CHEBI:58354"/>
        <dbReference type="ChEBI" id="CHEBI:456216"/>
        <dbReference type="EC" id="2.7.4.7"/>
    </reaction>
</comment>
<keyword evidence="6" id="KW-0808">Transferase</keyword>
<dbReference type="RefSeq" id="WP_201361297.1">
    <property type="nucleotide sequence ID" value="NZ_BNJJ01000004.1"/>
</dbReference>
<evidence type="ECO:0000256" key="4">
    <source>
        <dbReference type="ARBA" id="ARBA00022977"/>
    </source>
</evidence>
<keyword evidence="7" id="KW-1185">Reference proteome</keyword>
<dbReference type="GO" id="GO:0016301">
    <property type="term" value="F:kinase activity"/>
    <property type="evidence" value="ECO:0007669"/>
    <property type="project" value="UniProtKB-KW"/>
</dbReference>
<dbReference type="InterPro" id="IPR029056">
    <property type="entry name" value="Ribokinase-like"/>
</dbReference>
<evidence type="ECO:0000313" key="7">
    <source>
        <dbReference type="Proteomes" id="UP000635565"/>
    </source>
</evidence>
<dbReference type="EMBL" id="BNJJ01000004">
    <property type="protein sequence ID" value="GHO83632.1"/>
    <property type="molecule type" value="Genomic_DNA"/>
</dbReference>
<dbReference type="PANTHER" id="PTHR20858:SF17">
    <property type="entry name" value="HYDROXYMETHYLPYRIMIDINE_PHOSPHOMETHYLPYRIMIDINE KINASE THI20-RELATED"/>
    <property type="match status" value="1"/>
</dbReference>
<dbReference type="InterPro" id="IPR004399">
    <property type="entry name" value="HMP/HMP-P_kinase_dom"/>
</dbReference>
<comment type="caution">
    <text evidence="6">The sequence shown here is derived from an EMBL/GenBank/DDBJ whole genome shotgun (WGS) entry which is preliminary data.</text>
</comment>
<evidence type="ECO:0000256" key="2">
    <source>
        <dbReference type="ARBA" id="ARBA00000565"/>
    </source>
</evidence>
<reference evidence="6 7" key="1">
    <citation type="journal article" date="2021" name="Int. J. Syst. Evol. Microbiol.">
        <title>Reticulibacter mediterranei gen. nov., sp. nov., within the new family Reticulibacteraceae fam. nov., and Ktedonospora formicarum gen. nov., sp. nov., Ktedonobacter robiniae sp. nov., Dictyobacter formicarum sp. nov. and Dictyobacter arantiisoli sp. nov., belonging to the class Ktedonobacteria.</title>
        <authorList>
            <person name="Yabe S."/>
            <person name="Zheng Y."/>
            <person name="Wang C.M."/>
            <person name="Sakai Y."/>
            <person name="Abe K."/>
            <person name="Yokota A."/>
            <person name="Donadio S."/>
            <person name="Cavaletti L."/>
            <person name="Monciardini P."/>
        </authorList>
    </citation>
    <scope>NUCLEOTIDE SEQUENCE [LARGE SCALE GENOMIC DNA]</scope>
    <source>
        <strain evidence="6 7">SOSP1-9</strain>
    </source>
</reference>
<evidence type="ECO:0000256" key="1">
    <source>
        <dbReference type="ARBA" id="ARBA00000151"/>
    </source>
</evidence>
<dbReference type="Proteomes" id="UP000635565">
    <property type="component" value="Unassembled WGS sequence"/>
</dbReference>
<keyword evidence="6" id="KW-0418">Kinase</keyword>
<evidence type="ECO:0000313" key="6">
    <source>
        <dbReference type="EMBL" id="GHO83632.1"/>
    </source>
</evidence>
<sequence>MSALQRASGETPRALTIAGSDSGGGAGIQADLKTFAALGVFGTSAITALTAQNTLAVRSAFEVPLEMIAAQIDAVMEDIGAGAAKTGMLSSPEIIQVVAERVRHWRLRLVVDPVMVAKGGERLLQERAIETLRSALLPWAEVVTPNLPEAEVLVGRPLQGIAAMREAARAIHALGPRFVVVKGGHSAGPAVDILFDGQDFKELRAERVETQNTHGTGCTFSAAITAFIARGWPTEEAVVRAKRYITGAIKQADALHIGHGHGPVDHFWLLDRDLEGPATTDETH</sequence>
<dbReference type="Pfam" id="PF08543">
    <property type="entry name" value="Phos_pyr_kin"/>
    <property type="match status" value="1"/>
</dbReference>
<proteinExistence type="predicted"/>
<comment type="pathway">
    <text evidence="3">Cofactor biosynthesis; thiamine diphosphate biosynthesis; 4-amino-2-methyl-5-diphosphomethylpyrimidine from 5-amino-1-(5-phospho-D-ribosyl)imidazole: step 3/3.</text>
</comment>
<feature type="domain" description="Pyridoxamine kinase/Phosphomethylpyrimidine kinase" evidence="5">
    <location>
        <begin position="21"/>
        <end position="265"/>
    </location>
</feature>
<keyword evidence="4" id="KW-0784">Thiamine biosynthesis</keyword>
<dbReference type="NCBIfam" id="TIGR00097">
    <property type="entry name" value="HMP-P_kinase"/>
    <property type="match status" value="1"/>
</dbReference>
<dbReference type="SUPFAM" id="SSF53613">
    <property type="entry name" value="Ribokinase-like"/>
    <property type="match status" value="1"/>
</dbReference>
<organism evidence="6 7">
    <name type="scientific">Dictyobacter formicarum</name>
    <dbReference type="NCBI Taxonomy" id="2778368"/>
    <lineage>
        <taxon>Bacteria</taxon>
        <taxon>Bacillati</taxon>
        <taxon>Chloroflexota</taxon>
        <taxon>Ktedonobacteria</taxon>
        <taxon>Ktedonobacterales</taxon>
        <taxon>Dictyobacteraceae</taxon>
        <taxon>Dictyobacter</taxon>
    </lineage>
</organism>
<dbReference type="PANTHER" id="PTHR20858">
    <property type="entry name" value="PHOSPHOMETHYLPYRIMIDINE KINASE"/>
    <property type="match status" value="1"/>
</dbReference>
<protein>
    <submittedName>
        <fullName evidence="6">Hydroxymethylpyrimidine/phosphomethylpyrimidine kinase</fullName>
    </submittedName>
</protein>
<dbReference type="InterPro" id="IPR013749">
    <property type="entry name" value="PM/HMP-P_kinase-1"/>
</dbReference>
<gene>
    <name evidence="6" type="ORF">KSZ_16380</name>
</gene>
<evidence type="ECO:0000259" key="5">
    <source>
        <dbReference type="Pfam" id="PF08543"/>
    </source>
</evidence>
<comment type="catalytic activity">
    <reaction evidence="1">
        <text>4-amino-5-hydroxymethyl-2-methylpyrimidine + ATP = 4-amino-2-methyl-5-(phosphooxymethyl)pyrimidine + ADP + H(+)</text>
        <dbReference type="Rhea" id="RHEA:23096"/>
        <dbReference type="ChEBI" id="CHEBI:15378"/>
        <dbReference type="ChEBI" id="CHEBI:16892"/>
        <dbReference type="ChEBI" id="CHEBI:30616"/>
        <dbReference type="ChEBI" id="CHEBI:58354"/>
        <dbReference type="ChEBI" id="CHEBI:456216"/>
        <dbReference type="EC" id="2.7.1.49"/>
    </reaction>
</comment>
<name>A0ABQ3VCK2_9CHLR</name>
<dbReference type="CDD" id="cd01169">
    <property type="entry name" value="HMPP_kinase"/>
    <property type="match status" value="1"/>
</dbReference>
<evidence type="ECO:0000256" key="3">
    <source>
        <dbReference type="ARBA" id="ARBA00004769"/>
    </source>
</evidence>
<accession>A0ABQ3VCK2</accession>